<feature type="compositionally biased region" description="Basic residues" evidence="1">
    <location>
        <begin position="56"/>
        <end position="68"/>
    </location>
</feature>
<keyword evidence="2" id="KW-1133">Transmembrane helix</keyword>
<dbReference type="Pfam" id="PF24841">
    <property type="entry name" value="DUF7719"/>
    <property type="match status" value="1"/>
</dbReference>
<dbReference type="EMBL" id="SPUK01000017">
    <property type="protein sequence ID" value="TQV91900.1"/>
    <property type="molecule type" value="Genomic_DNA"/>
</dbReference>
<feature type="transmembrane region" description="Helical" evidence="2">
    <location>
        <begin position="135"/>
        <end position="154"/>
    </location>
</feature>
<keyword evidence="5" id="KW-1185">Reference proteome</keyword>
<organism evidence="4 5">
    <name type="scientific">Cordyceps javanica</name>
    <dbReference type="NCBI Taxonomy" id="43265"/>
    <lineage>
        <taxon>Eukaryota</taxon>
        <taxon>Fungi</taxon>
        <taxon>Dikarya</taxon>
        <taxon>Ascomycota</taxon>
        <taxon>Pezizomycotina</taxon>
        <taxon>Sordariomycetes</taxon>
        <taxon>Hypocreomycetidae</taxon>
        <taxon>Hypocreales</taxon>
        <taxon>Cordycipitaceae</taxon>
        <taxon>Cordyceps</taxon>
    </lineage>
</organism>
<reference evidence="4 5" key="1">
    <citation type="journal article" date="2019" name="Appl. Microbiol. Biotechnol.">
        <title>Genome sequence of Isaria javanica and comparative genome analysis insights into family S53 peptidase evolution in fungal entomopathogens.</title>
        <authorList>
            <person name="Lin R."/>
            <person name="Zhang X."/>
            <person name="Xin B."/>
            <person name="Zou M."/>
            <person name="Gao Y."/>
            <person name="Qin F."/>
            <person name="Hu Q."/>
            <person name="Xie B."/>
            <person name="Cheng X."/>
        </authorList>
    </citation>
    <scope>NUCLEOTIDE SEQUENCE [LARGE SCALE GENOMIC DNA]</scope>
    <source>
        <strain evidence="4 5">IJ1G</strain>
    </source>
</reference>
<evidence type="ECO:0000313" key="5">
    <source>
        <dbReference type="Proteomes" id="UP000315783"/>
    </source>
</evidence>
<keyword evidence="2" id="KW-0472">Membrane</keyword>
<feature type="domain" description="DUF7719" evidence="3">
    <location>
        <begin position="176"/>
        <end position="244"/>
    </location>
</feature>
<evidence type="ECO:0000256" key="1">
    <source>
        <dbReference type="SAM" id="MobiDB-lite"/>
    </source>
</evidence>
<sequence>MARSRKAARTSGAATTVQPPPLAHPDRSGPSIDDQTLFKIAEQRQLFRQAAERGKNHQQSKLKMKKIRVVGGDDHDSSSDDDDDDDDDDDEVPTLSPGAERILEAMLWTTSLAMLHFTFDVLVQHQYGTEILWKALVQRSFSAWAVFLLLFYALHPRKGDQTLLPGLPARYQTPLRQAVFFAMSIVSGCYLIYVTNRKGYLATQKRAPPLGVLWVWAVVELELPWATLSLLVAASYVYTQGYEIK</sequence>
<proteinExistence type="predicted"/>
<dbReference type="InterPro" id="IPR056136">
    <property type="entry name" value="DUF7719"/>
</dbReference>
<feature type="compositionally biased region" description="Acidic residues" evidence="1">
    <location>
        <begin position="79"/>
        <end position="92"/>
    </location>
</feature>
<dbReference type="Proteomes" id="UP000315783">
    <property type="component" value="Unassembled WGS sequence"/>
</dbReference>
<dbReference type="PANTHER" id="PTHR37846">
    <property type="entry name" value="YALI0B21296P"/>
    <property type="match status" value="1"/>
</dbReference>
<dbReference type="STRING" id="43265.A0A545UR15"/>
<protein>
    <submittedName>
        <fullName evidence="4">Deacetylase-like protein</fullName>
    </submittedName>
</protein>
<comment type="caution">
    <text evidence="4">The sequence shown here is derived from an EMBL/GenBank/DDBJ whole genome shotgun (WGS) entry which is preliminary data.</text>
</comment>
<accession>A0A545UR15</accession>
<dbReference type="PANTHER" id="PTHR37846:SF1">
    <property type="entry name" value="DEACETYLASE-LIKE PROTEIN"/>
    <property type="match status" value="1"/>
</dbReference>
<evidence type="ECO:0000259" key="3">
    <source>
        <dbReference type="Pfam" id="PF24841"/>
    </source>
</evidence>
<gene>
    <name evidence="4" type="ORF">IF1G_09485</name>
</gene>
<evidence type="ECO:0000256" key="2">
    <source>
        <dbReference type="SAM" id="Phobius"/>
    </source>
</evidence>
<feature type="region of interest" description="Disordered" evidence="1">
    <location>
        <begin position="1"/>
        <end position="34"/>
    </location>
</feature>
<dbReference type="OrthoDB" id="5597489at2759"/>
<evidence type="ECO:0000313" key="4">
    <source>
        <dbReference type="EMBL" id="TQV91900.1"/>
    </source>
</evidence>
<dbReference type="AlphaFoldDB" id="A0A545UR15"/>
<feature type="region of interest" description="Disordered" evidence="1">
    <location>
        <begin position="50"/>
        <end position="95"/>
    </location>
</feature>
<keyword evidence="2" id="KW-0812">Transmembrane</keyword>
<name>A0A545UR15_9HYPO</name>
<feature type="transmembrane region" description="Helical" evidence="2">
    <location>
        <begin position="175"/>
        <end position="193"/>
    </location>
</feature>